<organism evidence="1 2">
    <name type="scientific">Monilinia fructicola</name>
    <name type="common">Brown rot fungus</name>
    <name type="synonym">Ciboria fructicola</name>
    <dbReference type="NCBI Taxonomy" id="38448"/>
    <lineage>
        <taxon>Eukaryota</taxon>
        <taxon>Fungi</taxon>
        <taxon>Dikarya</taxon>
        <taxon>Ascomycota</taxon>
        <taxon>Pezizomycotina</taxon>
        <taxon>Leotiomycetes</taxon>
        <taxon>Helotiales</taxon>
        <taxon>Sclerotiniaceae</taxon>
        <taxon>Monilinia</taxon>
    </lineage>
</organism>
<keyword evidence="2" id="KW-1185">Reference proteome</keyword>
<sequence length="71" mass="8370">MSFFEILLQSSPRPLPLLQARAHRPPERNLSAIREDPKLPLNIQELFLERYLQTKGEYKERLSQIIALILE</sequence>
<evidence type="ECO:0000313" key="2">
    <source>
        <dbReference type="Proteomes" id="UP000322873"/>
    </source>
</evidence>
<accession>A0A5M9K0F1</accession>
<dbReference type="AlphaFoldDB" id="A0A5M9K0F1"/>
<reference evidence="1 2" key="1">
    <citation type="submission" date="2019-06" db="EMBL/GenBank/DDBJ databases">
        <title>Genome Sequence of the Brown Rot Fungal Pathogen Monilinia fructicola.</title>
        <authorList>
            <person name="De Miccolis Angelini R.M."/>
            <person name="Landi L."/>
            <person name="Abate D."/>
            <person name="Pollastro S."/>
            <person name="Romanazzi G."/>
            <person name="Faretra F."/>
        </authorList>
    </citation>
    <scope>NUCLEOTIDE SEQUENCE [LARGE SCALE GENOMIC DNA]</scope>
    <source>
        <strain evidence="1 2">Mfrc123</strain>
    </source>
</reference>
<dbReference type="EMBL" id="VICG01000003">
    <property type="protein sequence ID" value="KAA8573919.1"/>
    <property type="molecule type" value="Genomic_DNA"/>
</dbReference>
<gene>
    <name evidence="1" type="ORF">EYC84_005464</name>
</gene>
<protein>
    <submittedName>
        <fullName evidence="1">Uncharacterized protein</fullName>
    </submittedName>
</protein>
<dbReference type="Proteomes" id="UP000322873">
    <property type="component" value="Unassembled WGS sequence"/>
</dbReference>
<evidence type="ECO:0000313" key="1">
    <source>
        <dbReference type="EMBL" id="KAA8573919.1"/>
    </source>
</evidence>
<comment type="caution">
    <text evidence="1">The sequence shown here is derived from an EMBL/GenBank/DDBJ whole genome shotgun (WGS) entry which is preliminary data.</text>
</comment>
<name>A0A5M9K0F1_MONFR</name>
<proteinExistence type="predicted"/>